<dbReference type="InterPro" id="IPR018247">
    <property type="entry name" value="EF_Hand_1_Ca_BS"/>
</dbReference>
<evidence type="ECO:0000313" key="4">
    <source>
        <dbReference type="EMBL" id="MEW2367186.1"/>
    </source>
</evidence>
<reference evidence="4 5" key="1">
    <citation type="submission" date="2024-06" db="EMBL/GenBank/DDBJ databases">
        <title>The Natural Products Discovery Center: Release of the First 8490 Sequenced Strains for Exploring Actinobacteria Biosynthetic Diversity.</title>
        <authorList>
            <person name="Kalkreuter E."/>
            <person name="Kautsar S.A."/>
            <person name="Yang D."/>
            <person name="Bader C.D."/>
            <person name="Teijaro C.N."/>
            <person name="Fluegel L."/>
            <person name="Davis C.M."/>
            <person name="Simpson J.R."/>
            <person name="Lauterbach L."/>
            <person name="Steele A.D."/>
            <person name="Gui C."/>
            <person name="Meng S."/>
            <person name="Li G."/>
            <person name="Viehrig K."/>
            <person name="Ye F."/>
            <person name="Su P."/>
            <person name="Kiefer A.F."/>
            <person name="Nichols A."/>
            <person name="Cepeda A.J."/>
            <person name="Yan W."/>
            <person name="Fan B."/>
            <person name="Jiang Y."/>
            <person name="Adhikari A."/>
            <person name="Zheng C.-J."/>
            <person name="Schuster L."/>
            <person name="Cowan T.M."/>
            <person name="Smanski M.J."/>
            <person name="Chevrette M.G."/>
            <person name="De Carvalho L.P.S."/>
            <person name="Shen B."/>
        </authorList>
    </citation>
    <scope>NUCLEOTIDE SEQUENCE [LARGE SCALE GENOMIC DNA]</scope>
    <source>
        <strain evidence="4 5">NPDC047833</strain>
    </source>
</reference>
<dbReference type="Proteomes" id="UP001553843">
    <property type="component" value="Unassembled WGS sequence"/>
</dbReference>
<dbReference type="PROSITE" id="PS00018">
    <property type="entry name" value="EF_HAND_1"/>
    <property type="match status" value="1"/>
</dbReference>
<dbReference type="PROSITE" id="PS50222">
    <property type="entry name" value="EF_HAND_2"/>
    <property type="match status" value="2"/>
</dbReference>
<dbReference type="InterPro" id="IPR011992">
    <property type="entry name" value="EF-hand-dom_pair"/>
</dbReference>
<keyword evidence="1" id="KW-0479">Metal-binding</keyword>
<feature type="domain" description="EF-hand" evidence="3">
    <location>
        <begin position="97"/>
        <end position="132"/>
    </location>
</feature>
<organism evidence="4 5">
    <name type="scientific">Streptomyces huasconensis</name>
    <dbReference type="NCBI Taxonomy" id="1854574"/>
    <lineage>
        <taxon>Bacteria</taxon>
        <taxon>Bacillati</taxon>
        <taxon>Actinomycetota</taxon>
        <taxon>Actinomycetes</taxon>
        <taxon>Kitasatosporales</taxon>
        <taxon>Streptomycetaceae</taxon>
        <taxon>Streptomyces</taxon>
    </lineage>
</organism>
<keyword evidence="2" id="KW-0677">Repeat</keyword>
<dbReference type="SUPFAM" id="SSF47473">
    <property type="entry name" value="EF-hand"/>
    <property type="match status" value="1"/>
</dbReference>
<dbReference type="Pfam" id="PF13202">
    <property type="entry name" value="EF-hand_5"/>
    <property type="match status" value="1"/>
</dbReference>
<protein>
    <recommendedName>
        <fullName evidence="3">EF-hand domain-containing protein</fullName>
    </recommendedName>
</protein>
<dbReference type="InterPro" id="IPR002048">
    <property type="entry name" value="EF_hand_dom"/>
</dbReference>
<dbReference type="PANTHER" id="PTHR10827">
    <property type="entry name" value="RETICULOCALBIN"/>
    <property type="match status" value="1"/>
</dbReference>
<dbReference type="EMBL" id="JBEYRS010000022">
    <property type="protein sequence ID" value="MEW2367186.1"/>
    <property type="molecule type" value="Genomic_DNA"/>
</dbReference>
<gene>
    <name evidence="4" type="ORF">AB0887_35250</name>
</gene>
<evidence type="ECO:0000256" key="2">
    <source>
        <dbReference type="ARBA" id="ARBA00022737"/>
    </source>
</evidence>
<evidence type="ECO:0000256" key="1">
    <source>
        <dbReference type="ARBA" id="ARBA00022723"/>
    </source>
</evidence>
<evidence type="ECO:0000313" key="5">
    <source>
        <dbReference type="Proteomes" id="UP001553843"/>
    </source>
</evidence>
<name>A0ABV3M667_9ACTN</name>
<proteinExistence type="predicted"/>
<keyword evidence="5" id="KW-1185">Reference proteome</keyword>
<feature type="domain" description="EF-hand" evidence="3">
    <location>
        <begin position="6"/>
        <end position="41"/>
    </location>
</feature>
<accession>A0ABV3M667</accession>
<evidence type="ECO:0000259" key="3">
    <source>
        <dbReference type="PROSITE" id="PS50222"/>
    </source>
</evidence>
<dbReference type="RefSeq" id="WP_127912166.1">
    <property type="nucleotide sequence ID" value="NZ_JBEYRR010000001.1"/>
</dbReference>
<dbReference type="PANTHER" id="PTHR10827:SF98">
    <property type="entry name" value="45 KDA CALCIUM-BINDING PROTEIN"/>
    <property type="match status" value="1"/>
</dbReference>
<dbReference type="Gene3D" id="1.10.238.10">
    <property type="entry name" value="EF-hand"/>
    <property type="match status" value="1"/>
</dbReference>
<sequence>MVRLDPIARRLRQLFAVLDTDDDGFVTWEDHQRMVEAYAENYSLGPDDPRLAALAEAYWAQWLGLLAKSTPGRFRLSQDEYVAAHRAVGYDTDRPDLLENLAKALFAVLDSDGDKRISSDEFAAYLTFRGVSGDDAPLVFQRLDLDRDSYLSQREIARSLRAFHLNNDGLHAPGGIFLGLH</sequence>
<comment type="caution">
    <text evidence="4">The sequence shown here is derived from an EMBL/GenBank/DDBJ whole genome shotgun (WGS) entry which is preliminary data.</text>
</comment>